<keyword evidence="1" id="KW-0732">Signal</keyword>
<name>A0AAJ0MQS0_9PEZI</name>
<reference evidence="2 3" key="1">
    <citation type="journal article" date="2023" name="Mol. Phylogenet. Evol.">
        <title>Genome-scale phylogeny and comparative genomics of the fungal order Sordariales.</title>
        <authorList>
            <person name="Hensen N."/>
            <person name="Bonometti L."/>
            <person name="Westerberg I."/>
            <person name="Brannstrom I.O."/>
            <person name="Guillou S."/>
            <person name="Cros-Aarteil S."/>
            <person name="Calhoun S."/>
            <person name="Haridas S."/>
            <person name="Kuo A."/>
            <person name="Mondo S."/>
            <person name="Pangilinan J."/>
            <person name="Riley R."/>
            <person name="LaButti K."/>
            <person name="Andreopoulos B."/>
            <person name="Lipzen A."/>
            <person name="Chen C."/>
            <person name="Yan M."/>
            <person name="Daum C."/>
            <person name="Ng V."/>
            <person name="Clum A."/>
            <person name="Steindorff A."/>
            <person name="Ohm R.A."/>
            <person name="Martin F."/>
            <person name="Silar P."/>
            <person name="Natvig D.O."/>
            <person name="Lalanne C."/>
            <person name="Gautier V."/>
            <person name="Ament-Velasquez S.L."/>
            <person name="Kruys A."/>
            <person name="Hutchinson M.I."/>
            <person name="Powell A.J."/>
            <person name="Barry K."/>
            <person name="Miller A.N."/>
            <person name="Grigoriev I.V."/>
            <person name="Debuchy R."/>
            <person name="Gladieux P."/>
            <person name="Hiltunen Thoren M."/>
            <person name="Johannesson H."/>
        </authorList>
    </citation>
    <scope>NUCLEOTIDE SEQUENCE [LARGE SCALE GENOMIC DNA]</scope>
    <source>
        <strain evidence="2 3">FGSC 10403</strain>
    </source>
</reference>
<evidence type="ECO:0000313" key="3">
    <source>
        <dbReference type="Proteomes" id="UP001285908"/>
    </source>
</evidence>
<comment type="caution">
    <text evidence="2">The sequence shown here is derived from an EMBL/GenBank/DDBJ whole genome shotgun (WGS) entry which is preliminary data.</text>
</comment>
<feature type="chain" id="PRO_5042474132" description="Secreted protein" evidence="1">
    <location>
        <begin position="21"/>
        <end position="191"/>
    </location>
</feature>
<keyword evidence="3" id="KW-1185">Reference proteome</keyword>
<evidence type="ECO:0000313" key="2">
    <source>
        <dbReference type="EMBL" id="KAK3491146.1"/>
    </source>
</evidence>
<organism evidence="2 3">
    <name type="scientific">Neurospora hispaniola</name>
    <dbReference type="NCBI Taxonomy" id="588809"/>
    <lineage>
        <taxon>Eukaryota</taxon>
        <taxon>Fungi</taxon>
        <taxon>Dikarya</taxon>
        <taxon>Ascomycota</taxon>
        <taxon>Pezizomycotina</taxon>
        <taxon>Sordariomycetes</taxon>
        <taxon>Sordariomycetidae</taxon>
        <taxon>Sordariales</taxon>
        <taxon>Sordariaceae</taxon>
        <taxon>Neurospora</taxon>
    </lineage>
</organism>
<gene>
    <name evidence="2" type="ORF">B0T23DRAFT_177591</name>
</gene>
<dbReference type="GeneID" id="87870645"/>
<dbReference type="Proteomes" id="UP001285908">
    <property type="component" value="Unassembled WGS sequence"/>
</dbReference>
<dbReference type="EMBL" id="JAULSX010000005">
    <property type="protein sequence ID" value="KAK3491146.1"/>
    <property type="molecule type" value="Genomic_DNA"/>
</dbReference>
<sequence>MIQTLLLTTLFLACWIPCRSINCLSIASIAPCSNRASVCSSPWRHSSPLRTPDELGLEGHKLSCGEKGFETRSSVRTQVVYGTMLPAHAGRRHPPRLARPGHRSQRIPRCHARFRVHHLACSRLLLGMYLALLLGGTQQLVKLFLVWSWSCWLAAAGVAERRESASDFDLIRSSDHLIKTANAHEPDLWSI</sequence>
<dbReference type="AlphaFoldDB" id="A0AAJ0MQS0"/>
<proteinExistence type="predicted"/>
<evidence type="ECO:0008006" key="4">
    <source>
        <dbReference type="Google" id="ProtNLM"/>
    </source>
</evidence>
<accession>A0AAJ0MQS0</accession>
<evidence type="ECO:0000256" key="1">
    <source>
        <dbReference type="SAM" id="SignalP"/>
    </source>
</evidence>
<dbReference type="RefSeq" id="XP_062692329.1">
    <property type="nucleotide sequence ID" value="XM_062833023.1"/>
</dbReference>
<feature type="signal peptide" evidence="1">
    <location>
        <begin position="1"/>
        <end position="20"/>
    </location>
</feature>
<protein>
    <recommendedName>
        <fullName evidence="4">Secreted protein</fullName>
    </recommendedName>
</protein>